<organism evidence="1 2">
    <name type="scientific">Cotesia glomerata</name>
    <name type="common">Lepidopteran parasitic wasp</name>
    <name type="synonym">Apanteles glomeratus</name>
    <dbReference type="NCBI Taxonomy" id="32391"/>
    <lineage>
        <taxon>Eukaryota</taxon>
        <taxon>Metazoa</taxon>
        <taxon>Ecdysozoa</taxon>
        <taxon>Arthropoda</taxon>
        <taxon>Hexapoda</taxon>
        <taxon>Insecta</taxon>
        <taxon>Pterygota</taxon>
        <taxon>Neoptera</taxon>
        <taxon>Endopterygota</taxon>
        <taxon>Hymenoptera</taxon>
        <taxon>Apocrita</taxon>
        <taxon>Ichneumonoidea</taxon>
        <taxon>Braconidae</taxon>
        <taxon>Microgastrinae</taxon>
        <taxon>Cotesia</taxon>
    </lineage>
</organism>
<reference evidence="1 2" key="1">
    <citation type="journal article" date="2021" name="J. Hered.">
        <title>A chromosome-level genome assembly of the parasitoid wasp, Cotesia glomerata (Hymenoptera: Braconidae).</title>
        <authorList>
            <person name="Pinto B.J."/>
            <person name="Weis J.J."/>
            <person name="Gamble T."/>
            <person name="Ode P.J."/>
            <person name="Paul R."/>
            <person name="Zaspel J.M."/>
        </authorList>
    </citation>
    <scope>NUCLEOTIDE SEQUENCE [LARGE SCALE GENOMIC DNA]</scope>
    <source>
        <strain evidence="1">CgM1</strain>
    </source>
</reference>
<keyword evidence="2" id="KW-1185">Reference proteome</keyword>
<name>A0AAV7J9L1_COTGL</name>
<comment type="caution">
    <text evidence="1">The sequence shown here is derived from an EMBL/GenBank/DDBJ whole genome shotgun (WGS) entry which is preliminary data.</text>
</comment>
<dbReference type="Proteomes" id="UP000826195">
    <property type="component" value="Unassembled WGS sequence"/>
</dbReference>
<evidence type="ECO:0000313" key="2">
    <source>
        <dbReference type="Proteomes" id="UP000826195"/>
    </source>
</evidence>
<dbReference type="EMBL" id="JAHXZJ010000001">
    <property type="protein sequence ID" value="KAH0569102.1"/>
    <property type="molecule type" value="Genomic_DNA"/>
</dbReference>
<protein>
    <submittedName>
        <fullName evidence="1">Uncharacterized protein</fullName>
    </submittedName>
</protein>
<gene>
    <name evidence="1" type="ORF">KQX54_021810</name>
</gene>
<evidence type="ECO:0000313" key="1">
    <source>
        <dbReference type="EMBL" id="KAH0569102.1"/>
    </source>
</evidence>
<sequence>MIQGIMESRRVVKGVSFDTPRILRMKNAAIDLHGRVKSRVGCTEDEAKGRKILEISTTFTVEGSSKGVSSYTTSEIEKNTSEALLVDSVPKECVWVDAVDQRVIASFRAQDIIVGLQDLNTKQDLKLAFHGDYPSLHPLDVLSMISE</sequence>
<proteinExistence type="predicted"/>
<accession>A0AAV7J9L1</accession>
<dbReference type="AlphaFoldDB" id="A0AAV7J9L1"/>